<dbReference type="InterPro" id="IPR050114">
    <property type="entry name" value="UPF0173_UPF0282_UlaG_hydrolase"/>
</dbReference>
<feature type="chain" id="PRO_5046194693" evidence="2">
    <location>
        <begin position="23"/>
        <end position="307"/>
    </location>
</feature>
<dbReference type="RefSeq" id="WP_280577005.1">
    <property type="nucleotide sequence ID" value="NZ_JARXRO010000009.1"/>
</dbReference>
<dbReference type="PANTHER" id="PTHR43546">
    <property type="entry name" value="UPF0173 METAL-DEPENDENT HYDROLASE MJ1163-RELATED"/>
    <property type="match status" value="1"/>
</dbReference>
<dbReference type="SUPFAM" id="SSF56281">
    <property type="entry name" value="Metallo-hydrolase/oxidoreductase"/>
    <property type="match status" value="1"/>
</dbReference>
<organism evidence="4 5">
    <name type="scientific">Luteimonas kalidii</name>
    <dbReference type="NCBI Taxonomy" id="3042025"/>
    <lineage>
        <taxon>Bacteria</taxon>
        <taxon>Pseudomonadati</taxon>
        <taxon>Pseudomonadota</taxon>
        <taxon>Gammaproteobacteria</taxon>
        <taxon>Lysobacterales</taxon>
        <taxon>Lysobacteraceae</taxon>
        <taxon>Luteimonas</taxon>
    </lineage>
</organism>
<comment type="caution">
    <text evidence="4">The sequence shown here is derived from an EMBL/GenBank/DDBJ whole genome shotgun (WGS) entry which is preliminary data.</text>
</comment>
<feature type="domain" description="Metallo-beta-lactamase" evidence="3">
    <location>
        <begin position="72"/>
        <end position="268"/>
    </location>
</feature>
<gene>
    <name evidence="4" type="ORF">QFW81_02625</name>
</gene>
<evidence type="ECO:0000259" key="3">
    <source>
        <dbReference type="Pfam" id="PF12706"/>
    </source>
</evidence>
<evidence type="ECO:0000256" key="2">
    <source>
        <dbReference type="SAM" id="SignalP"/>
    </source>
</evidence>
<proteinExistence type="predicted"/>
<feature type="signal peptide" evidence="2">
    <location>
        <begin position="1"/>
        <end position="22"/>
    </location>
</feature>
<dbReference type="Pfam" id="PF12706">
    <property type="entry name" value="Lactamase_B_2"/>
    <property type="match status" value="1"/>
</dbReference>
<reference evidence="4 5" key="1">
    <citation type="submission" date="2023-04" db="EMBL/GenBank/DDBJ databases">
        <title>Luteimonas sp. M1R5S59.</title>
        <authorList>
            <person name="Sun J.-Q."/>
        </authorList>
    </citation>
    <scope>NUCLEOTIDE SEQUENCE [LARGE SCALE GENOMIC DNA]</scope>
    <source>
        <strain evidence="4 5">M1R5S59</strain>
    </source>
</reference>
<keyword evidence="5" id="KW-1185">Reference proteome</keyword>
<dbReference type="Gene3D" id="3.60.15.10">
    <property type="entry name" value="Ribonuclease Z/Hydroxyacylglutathione hydrolase-like"/>
    <property type="match status" value="1"/>
</dbReference>
<evidence type="ECO:0000313" key="5">
    <source>
        <dbReference type="Proteomes" id="UP001156873"/>
    </source>
</evidence>
<evidence type="ECO:0000256" key="1">
    <source>
        <dbReference type="ARBA" id="ARBA00022801"/>
    </source>
</evidence>
<keyword evidence="1" id="KW-0378">Hydrolase</keyword>
<name>A0ABT6JQD9_9GAMM</name>
<keyword evidence="2" id="KW-0732">Signal</keyword>
<dbReference type="EMBL" id="JARXRO010000009">
    <property type="protein sequence ID" value="MDH5832829.1"/>
    <property type="molecule type" value="Genomic_DNA"/>
</dbReference>
<dbReference type="PANTHER" id="PTHR43546:SF9">
    <property type="entry name" value="L-ASCORBATE-6-PHOSPHATE LACTONASE ULAG-RELATED"/>
    <property type="match status" value="1"/>
</dbReference>
<dbReference type="PROSITE" id="PS51257">
    <property type="entry name" value="PROKAR_LIPOPROTEIN"/>
    <property type="match status" value="1"/>
</dbReference>
<dbReference type="Proteomes" id="UP001156873">
    <property type="component" value="Unassembled WGS sequence"/>
</dbReference>
<evidence type="ECO:0000313" key="4">
    <source>
        <dbReference type="EMBL" id="MDH5832829.1"/>
    </source>
</evidence>
<accession>A0ABT6JQD9</accession>
<protein>
    <submittedName>
        <fullName evidence="4">MBL fold metallo-hydrolase</fullName>
    </submittedName>
</protein>
<dbReference type="InterPro" id="IPR001279">
    <property type="entry name" value="Metallo-B-lactamas"/>
</dbReference>
<dbReference type="InterPro" id="IPR036866">
    <property type="entry name" value="RibonucZ/Hydroxyglut_hydro"/>
</dbReference>
<sequence>MASRVRWQLLHATAAASVTACAAVFALIPLVVGTVPAAQPATASGNAATGVGLQLVRSATVRIEYAGTVFLVDPMLAEAEAYPGIAGTHDAHLRYPRVGLPMSLEQAMEADAVVLTHLHPDHWDTVARERLPKSIPVFVQDEADARSVRADGFTDVRVFDDTVFRGTRLYRTGGQHGTDTHIQAAGEALGKVSGVVFQRDGYKSVYVAGDTTWHPEVEAAIARHRPDVIVLNAGDARIAGLDGSIIMGRDDLARARRAAPDAAIVAVHLEAVNHATQSRDDLHRYIRSQGLDATWTLVPEDGDAYRF</sequence>